<dbReference type="Gene3D" id="2.30.30.40">
    <property type="entry name" value="SH3 Domains"/>
    <property type="match status" value="1"/>
</dbReference>
<dbReference type="PRINTS" id="PR00452">
    <property type="entry name" value="SH3DOMAIN"/>
</dbReference>
<dbReference type="GO" id="GO:0051666">
    <property type="term" value="P:actin cortical patch localization"/>
    <property type="evidence" value="ECO:0007669"/>
    <property type="project" value="InterPro"/>
</dbReference>
<reference evidence="4 5" key="1">
    <citation type="submission" date="2018-12" db="EMBL/GenBank/DDBJ databases">
        <authorList>
            <person name="Tiukova I."/>
            <person name="Dainat J."/>
        </authorList>
    </citation>
    <scope>NUCLEOTIDE SEQUENCE [LARGE SCALE GENOMIC DNA]</scope>
</reference>
<dbReference type="GO" id="GO:0031097">
    <property type="term" value="C:medial cortex"/>
    <property type="evidence" value="ECO:0007669"/>
    <property type="project" value="TreeGrafter"/>
</dbReference>
<dbReference type="GO" id="GO:1990528">
    <property type="term" value="C:Rvs161p-Rvs167p complex"/>
    <property type="evidence" value="ECO:0007669"/>
    <property type="project" value="TreeGrafter"/>
</dbReference>
<keyword evidence="5" id="KW-1185">Reference proteome</keyword>
<proteinExistence type="predicted"/>
<accession>A0A448YKE4</accession>
<feature type="domain" description="SH3" evidence="3">
    <location>
        <begin position="285"/>
        <end position="346"/>
    </location>
</feature>
<evidence type="ECO:0000256" key="2">
    <source>
        <dbReference type="PROSITE-ProRule" id="PRU00192"/>
    </source>
</evidence>
<dbReference type="SUPFAM" id="SSF103657">
    <property type="entry name" value="BAR/IMD domain-like"/>
    <property type="match status" value="1"/>
</dbReference>
<dbReference type="GO" id="GO:0006897">
    <property type="term" value="P:endocytosis"/>
    <property type="evidence" value="ECO:0007669"/>
    <property type="project" value="InterPro"/>
</dbReference>
<dbReference type="SUPFAM" id="SSF50044">
    <property type="entry name" value="SH3-domain"/>
    <property type="match status" value="1"/>
</dbReference>
<dbReference type="PANTHER" id="PTHR47174:SF1">
    <property type="entry name" value="REDUCED VIABILITY UPON STARVATION PROTEIN 167"/>
    <property type="match status" value="1"/>
</dbReference>
<dbReference type="GO" id="GO:0097320">
    <property type="term" value="P:plasma membrane tubulation"/>
    <property type="evidence" value="ECO:0007669"/>
    <property type="project" value="TreeGrafter"/>
</dbReference>
<dbReference type="InterPro" id="IPR046982">
    <property type="entry name" value="BIN3/RVS161-like"/>
</dbReference>
<dbReference type="Pfam" id="PF00018">
    <property type="entry name" value="SH3_1"/>
    <property type="match status" value="1"/>
</dbReference>
<name>A0A448YKE4_BRENA</name>
<protein>
    <submittedName>
        <fullName evidence="4">DEKNAAC102733</fullName>
    </submittedName>
</protein>
<dbReference type="OrthoDB" id="3989482at2759"/>
<evidence type="ECO:0000256" key="1">
    <source>
        <dbReference type="ARBA" id="ARBA00022443"/>
    </source>
</evidence>
<dbReference type="InParanoid" id="A0A448YKE4"/>
<evidence type="ECO:0000259" key="3">
    <source>
        <dbReference type="PROSITE" id="PS50002"/>
    </source>
</evidence>
<evidence type="ECO:0000313" key="4">
    <source>
        <dbReference type="EMBL" id="VEU21377.1"/>
    </source>
</evidence>
<dbReference type="AlphaFoldDB" id="A0A448YKE4"/>
<dbReference type="InterPro" id="IPR027267">
    <property type="entry name" value="AH/BAR_dom_sf"/>
</dbReference>
<organism evidence="4 5">
    <name type="scientific">Brettanomyces naardenensis</name>
    <name type="common">Yeast</name>
    <dbReference type="NCBI Taxonomy" id="13370"/>
    <lineage>
        <taxon>Eukaryota</taxon>
        <taxon>Fungi</taxon>
        <taxon>Dikarya</taxon>
        <taxon>Ascomycota</taxon>
        <taxon>Saccharomycotina</taxon>
        <taxon>Pichiomycetes</taxon>
        <taxon>Pichiales</taxon>
        <taxon>Pichiaceae</taxon>
        <taxon>Brettanomyces</taxon>
    </lineage>
</organism>
<dbReference type="STRING" id="13370.A0A448YKE4"/>
<dbReference type="Proteomes" id="UP000290900">
    <property type="component" value="Unassembled WGS sequence"/>
</dbReference>
<evidence type="ECO:0000313" key="5">
    <source>
        <dbReference type="Proteomes" id="UP000290900"/>
    </source>
</evidence>
<dbReference type="SMART" id="SM00326">
    <property type="entry name" value="SH3"/>
    <property type="match status" value="1"/>
</dbReference>
<keyword evidence="1 2" id="KW-0728">SH3 domain</keyword>
<dbReference type="InterPro" id="IPR036028">
    <property type="entry name" value="SH3-like_dom_sf"/>
</dbReference>
<dbReference type="GO" id="GO:0008289">
    <property type="term" value="F:lipid binding"/>
    <property type="evidence" value="ECO:0007669"/>
    <property type="project" value="TreeGrafter"/>
</dbReference>
<gene>
    <name evidence="4" type="ORF">BRENAR_LOCUS2110</name>
</gene>
<dbReference type="InterPro" id="IPR001452">
    <property type="entry name" value="SH3_domain"/>
</dbReference>
<dbReference type="PROSITE" id="PS50002">
    <property type="entry name" value="SH3"/>
    <property type="match status" value="1"/>
</dbReference>
<dbReference type="Gene3D" id="1.20.1270.60">
    <property type="entry name" value="Arfaptin homology (AH) domain/BAR domain"/>
    <property type="match status" value="1"/>
</dbReference>
<dbReference type="CDD" id="cd00174">
    <property type="entry name" value="SH3"/>
    <property type="match status" value="1"/>
</dbReference>
<dbReference type="GO" id="GO:0030479">
    <property type="term" value="C:actin cortical patch"/>
    <property type="evidence" value="ECO:0007669"/>
    <property type="project" value="TreeGrafter"/>
</dbReference>
<dbReference type="PANTHER" id="PTHR47174">
    <property type="entry name" value="BRIDGING INTEGRATOR 3"/>
    <property type="match status" value="1"/>
</dbReference>
<dbReference type="GO" id="GO:0043332">
    <property type="term" value="C:mating projection tip"/>
    <property type="evidence" value="ECO:0007669"/>
    <property type="project" value="TreeGrafter"/>
</dbReference>
<sequence>MTSHSILQGYVKRDWKSVILNITNVQAPQMFRSKFITDRRPTTSDQDLDRMIDDVRTSVSLFNQLQDSIVKNSKALSQFLGHGFKMYSVFKEILAMDKRSEGSLRISEALLIRLEAGIEEAGEEITVFEKNFKDTLSKVGKLLKQINKRIKKRDYLLLDIASYKQELASLDQRPLLNTSEHKKKFELEQKVNDSKKDLSTLEDLLNYEIPRLKILLDSIVCDLTTSIIYFHMRVYFHLYSLTKDVIEVRDIKDLSTPRILERFKRGHEFAKSGIRSLSLLGGQDQEGEIYYAEYAFKAIGEGDLTFERGDAICAIDRSDPGWWTGIRLEDGTRGLFPSNYVSLNKIS</sequence>
<dbReference type="EMBL" id="CAACVR010000012">
    <property type="protein sequence ID" value="VEU21377.1"/>
    <property type="molecule type" value="Genomic_DNA"/>
</dbReference>